<proteinExistence type="predicted"/>
<feature type="region of interest" description="Disordered" evidence="1">
    <location>
        <begin position="78"/>
        <end position="110"/>
    </location>
</feature>
<keyword evidence="3" id="KW-1185">Reference proteome</keyword>
<dbReference type="EMBL" id="MASW01000024">
    <property type="protein sequence ID" value="PXY16644.1"/>
    <property type="molecule type" value="Genomic_DNA"/>
</dbReference>
<evidence type="ECO:0000313" key="3">
    <source>
        <dbReference type="Proteomes" id="UP000249915"/>
    </source>
</evidence>
<reference evidence="2 3" key="1">
    <citation type="submission" date="2016-07" db="EMBL/GenBank/DDBJ databases">
        <title>Draft genome sequence of Prauserella muralis DSM 45305, isolated from a mould-covered wall in an indoor environment.</title>
        <authorList>
            <person name="Ruckert C."/>
            <person name="Albersmeier A."/>
            <person name="Jiang C.-L."/>
            <person name="Jiang Y."/>
            <person name="Kalinowski J."/>
            <person name="Schneider O."/>
            <person name="Winkler A."/>
            <person name="Zotchev S.B."/>
        </authorList>
    </citation>
    <scope>NUCLEOTIDE SEQUENCE [LARGE SCALE GENOMIC DNA]</scope>
    <source>
        <strain evidence="2 3">DSM 45305</strain>
        <plasmid evidence="3">ppmurdsm45305</plasmid>
    </source>
</reference>
<dbReference type="Proteomes" id="UP000249915">
    <property type="component" value="Plasmid pPmurDSM45305"/>
</dbReference>
<dbReference type="InterPro" id="IPR032584">
    <property type="entry name" value="DUF4913"/>
</dbReference>
<geneLocation type="plasmid" evidence="3">
    <name>ppmurdsm45305</name>
</geneLocation>
<evidence type="ECO:0000256" key="1">
    <source>
        <dbReference type="SAM" id="MobiDB-lite"/>
    </source>
</evidence>
<sequence length="110" mass="13053">MYPDVEAWVTDWFAQIIRRPRIKGWRWCPQWWQHPEAIDRLEALWRAWEALRLDGTTGMSVWWRDHCDPHLAALTDQDRSPFKQCSEERGHVGEDEPLPVEPAPSGFWGT</sequence>
<dbReference type="AlphaFoldDB" id="A0A2V4ADI2"/>
<dbReference type="Pfam" id="PF16259">
    <property type="entry name" value="DUF4913"/>
    <property type="match status" value="1"/>
</dbReference>
<organism evidence="2 3">
    <name type="scientific">Prauserella muralis</name>
    <dbReference type="NCBI Taxonomy" id="588067"/>
    <lineage>
        <taxon>Bacteria</taxon>
        <taxon>Bacillati</taxon>
        <taxon>Actinomycetota</taxon>
        <taxon>Actinomycetes</taxon>
        <taxon>Pseudonocardiales</taxon>
        <taxon>Pseudonocardiaceae</taxon>
        <taxon>Prauserella</taxon>
    </lineage>
</organism>
<gene>
    <name evidence="2" type="ORF">BAY60_36070</name>
</gene>
<evidence type="ECO:0008006" key="4">
    <source>
        <dbReference type="Google" id="ProtNLM"/>
    </source>
</evidence>
<keyword evidence="2" id="KW-0614">Plasmid</keyword>
<comment type="caution">
    <text evidence="2">The sequence shown here is derived from an EMBL/GenBank/DDBJ whole genome shotgun (WGS) entry which is preliminary data.</text>
</comment>
<feature type="compositionally biased region" description="Basic and acidic residues" evidence="1">
    <location>
        <begin position="78"/>
        <end position="94"/>
    </location>
</feature>
<protein>
    <recommendedName>
        <fullName evidence="4">DUF4913 domain-containing protein</fullName>
    </recommendedName>
</protein>
<evidence type="ECO:0000313" key="2">
    <source>
        <dbReference type="EMBL" id="PXY16644.1"/>
    </source>
</evidence>
<accession>A0A2V4ADI2</accession>
<name>A0A2V4ADI2_9PSEU</name>